<name>A0A841FWM7_9ACTN</name>
<evidence type="ECO:0000256" key="1">
    <source>
        <dbReference type="SAM" id="SignalP"/>
    </source>
</evidence>
<dbReference type="RefSeq" id="WP_184789236.1">
    <property type="nucleotide sequence ID" value="NZ_BONT01000028.1"/>
</dbReference>
<feature type="domain" description="DUF4082" evidence="2">
    <location>
        <begin position="41"/>
        <end position="191"/>
    </location>
</feature>
<dbReference type="InterPro" id="IPR025141">
    <property type="entry name" value="DUF4082"/>
</dbReference>
<dbReference type="EMBL" id="JACHGT010000009">
    <property type="protein sequence ID" value="MBB6036380.1"/>
    <property type="molecule type" value="Genomic_DNA"/>
</dbReference>
<protein>
    <recommendedName>
        <fullName evidence="2">DUF4082 domain-containing protein</fullName>
    </recommendedName>
</protein>
<dbReference type="InterPro" id="IPR006311">
    <property type="entry name" value="TAT_signal"/>
</dbReference>
<dbReference type="AlphaFoldDB" id="A0A841FWM7"/>
<evidence type="ECO:0000313" key="3">
    <source>
        <dbReference type="EMBL" id="MBB6036380.1"/>
    </source>
</evidence>
<feature type="chain" id="PRO_5032432206" description="DUF4082 domain-containing protein" evidence="1">
    <location>
        <begin position="31"/>
        <end position="199"/>
    </location>
</feature>
<evidence type="ECO:0000313" key="4">
    <source>
        <dbReference type="Proteomes" id="UP000548476"/>
    </source>
</evidence>
<dbReference type="Pfam" id="PF13313">
    <property type="entry name" value="DUF4082"/>
    <property type="match status" value="1"/>
</dbReference>
<feature type="signal peptide" evidence="1">
    <location>
        <begin position="1"/>
        <end position="30"/>
    </location>
</feature>
<dbReference type="Proteomes" id="UP000548476">
    <property type="component" value="Unassembled WGS sequence"/>
</dbReference>
<proteinExistence type="predicted"/>
<organism evidence="3 4">
    <name type="scientific">Phytomonospora endophytica</name>
    <dbReference type="NCBI Taxonomy" id="714109"/>
    <lineage>
        <taxon>Bacteria</taxon>
        <taxon>Bacillati</taxon>
        <taxon>Actinomycetota</taxon>
        <taxon>Actinomycetes</taxon>
        <taxon>Micromonosporales</taxon>
        <taxon>Micromonosporaceae</taxon>
        <taxon>Phytomonospora</taxon>
    </lineage>
</organism>
<dbReference type="PROSITE" id="PS51318">
    <property type="entry name" value="TAT"/>
    <property type="match status" value="1"/>
</dbReference>
<accession>A0A841FWM7</accession>
<sequence length="199" mass="21697">MALIRTRRSLLTALGAAFALLTLAATPAAADPVSYQFWDDATPDHSVATFDTDAVNLITRFTVDVPGTITAVRFYKADGNERASGDRVVSVFQTATPSLGANEYLAAEDETDHGWQTVALTYPMQVQPGMSYSVSYTAFGGVYAYTYDYFADGPLTVGPLTAQNSAYLYVYRYDENGDQLTGTWRDSSYWVDPVFVPAA</sequence>
<comment type="caution">
    <text evidence="3">The sequence shown here is derived from an EMBL/GenBank/DDBJ whole genome shotgun (WGS) entry which is preliminary data.</text>
</comment>
<keyword evidence="1" id="KW-0732">Signal</keyword>
<keyword evidence="4" id="KW-1185">Reference proteome</keyword>
<evidence type="ECO:0000259" key="2">
    <source>
        <dbReference type="Pfam" id="PF13313"/>
    </source>
</evidence>
<gene>
    <name evidence="3" type="ORF">HNR73_004251</name>
</gene>
<reference evidence="3 4" key="1">
    <citation type="submission" date="2020-08" db="EMBL/GenBank/DDBJ databases">
        <title>Genomic Encyclopedia of Type Strains, Phase IV (KMG-IV): sequencing the most valuable type-strain genomes for metagenomic binning, comparative biology and taxonomic classification.</title>
        <authorList>
            <person name="Goeker M."/>
        </authorList>
    </citation>
    <scope>NUCLEOTIDE SEQUENCE [LARGE SCALE GENOMIC DNA]</scope>
    <source>
        <strain evidence="3 4">YIM 65646</strain>
    </source>
</reference>